<accession>A0A9P4JT25</accession>
<dbReference type="AlphaFoldDB" id="A0A9P4JT25"/>
<feature type="region of interest" description="Disordered" evidence="1">
    <location>
        <begin position="61"/>
        <end position="89"/>
    </location>
</feature>
<dbReference type="Proteomes" id="UP000799536">
    <property type="component" value="Unassembled WGS sequence"/>
</dbReference>
<sequence length="396" mass="44599">MDDIDICNDAHKKGLEQCERHGEVEYNITEQGGLCRLCQVVADERDRELAVHLNFEDEPAKTVAVPRNEGSAPGSGLPSGSSASERDHFQQGYDEDAQLAQIMEQSRLEAEAHQERLCNAEAELHAQMDRLLKESAREFEERAANAGVDEDTEMQRILAESRATYEAEAAKPKVDEDAELERILIESAASYEQQQKSPMDEETELERILQLSLEDQDRRWAWHLPSPSPSFPMKVDSREINNEIINLDPARKGKGRRQEPHKTQGYPSRHGINIDYQHNCLRSYRLQNIAEGAAGPSGTSAPTCNFSRQPGAQSEESRTLWQIRAEQQAAYEKSLAADKEKKAEKLKEEKESVDDAACSQAAGQLSDIDGDAEVDARPAMLREKRMRWLETLGENR</sequence>
<gene>
    <name evidence="2" type="ORF">GQ43DRAFT_428440</name>
</gene>
<proteinExistence type="predicted"/>
<dbReference type="EMBL" id="ML993863">
    <property type="protein sequence ID" value="KAF2205051.1"/>
    <property type="molecule type" value="Genomic_DNA"/>
</dbReference>
<feature type="region of interest" description="Disordered" evidence="1">
    <location>
        <begin position="247"/>
        <end position="271"/>
    </location>
</feature>
<comment type="caution">
    <text evidence="2">The sequence shown here is derived from an EMBL/GenBank/DDBJ whole genome shotgun (WGS) entry which is preliminary data.</text>
</comment>
<name>A0A9P4JT25_9PLEO</name>
<feature type="compositionally biased region" description="Polar residues" evidence="1">
    <location>
        <begin position="297"/>
        <end position="314"/>
    </location>
</feature>
<feature type="region of interest" description="Disordered" evidence="1">
    <location>
        <begin position="292"/>
        <end position="318"/>
    </location>
</feature>
<evidence type="ECO:0000256" key="1">
    <source>
        <dbReference type="SAM" id="MobiDB-lite"/>
    </source>
</evidence>
<organism evidence="2 3">
    <name type="scientific">Delitschia confertaspora ATCC 74209</name>
    <dbReference type="NCBI Taxonomy" id="1513339"/>
    <lineage>
        <taxon>Eukaryota</taxon>
        <taxon>Fungi</taxon>
        <taxon>Dikarya</taxon>
        <taxon>Ascomycota</taxon>
        <taxon>Pezizomycotina</taxon>
        <taxon>Dothideomycetes</taxon>
        <taxon>Pleosporomycetidae</taxon>
        <taxon>Pleosporales</taxon>
        <taxon>Delitschiaceae</taxon>
        <taxon>Delitschia</taxon>
    </lineage>
</organism>
<keyword evidence="3" id="KW-1185">Reference proteome</keyword>
<dbReference type="InterPro" id="IPR003903">
    <property type="entry name" value="UIM_dom"/>
</dbReference>
<feature type="region of interest" description="Disordered" evidence="1">
    <location>
        <begin position="342"/>
        <end position="373"/>
    </location>
</feature>
<evidence type="ECO:0000313" key="3">
    <source>
        <dbReference type="Proteomes" id="UP000799536"/>
    </source>
</evidence>
<evidence type="ECO:0000313" key="2">
    <source>
        <dbReference type="EMBL" id="KAF2205051.1"/>
    </source>
</evidence>
<feature type="compositionally biased region" description="Low complexity" evidence="1">
    <location>
        <begin position="70"/>
        <end position="83"/>
    </location>
</feature>
<reference evidence="2" key="1">
    <citation type="journal article" date="2020" name="Stud. Mycol.">
        <title>101 Dothideomycetes genomes: a test case for predicting lifestyles and emergence of pathogens.</title>
        <authorList>
            <person name="Haridas S."/>
            <person name="Albert R."/>
            <person name="Binder M."/>
            <person name="Bloem J."/>
            <person name="Labutti K."/>
            <person name="Salamov A."/>
            <person name="Andreopoulos B."/>
            <person name="Baker S."/>
            <person name="Barry K."/>
            <person name="Bills G."/>
            <person name="Bluhm B."/>
            <person name="Cannon C."/>
            <person name="Castanera R."/>
            <person name="Culley D."/>
            <person name="Daum C."/>
            <person name="Ezra D."/>
            <person name="Gonzalez J."/>
            <person name="Henrissat B."/>
            <person name="Kuo A."/>
            <person name="Liang C."/>
            <person name="Lipzen A."/>
            <person name="Lutzoni F."/>
            <person name="Magnuson J."/>
            <person name="Mondo S."/>
            <person name="Nolan M."/>
            <person name="Ohm R."/>
            <person name="Pangilinan J."/>
            <person name="Park H.-J."/>
            <person name="Ramirez L."/>
            <person name="Alfaro M."/>
            <person name="Sun H."/>
            <person name="Tritt A."/>
            <person name="Yoshinaga Y."/>
            <person name="Zwiers L.-H."/>
            <person name="Turgeon B."/>
            <person name="Goodwin S."/>
            <person name="Spatafora J."/>
            <person name="Crous P."/>
            <person name="Grigoriev I."/>
        </authorList>
    </citation>
    <scope>NUCLEOTIDE SEQUENCE</scope>
    <source>
        <strain evidence="2">ATCC 74209</strain>
    </source>
</reference>
<dbReference type="OrthoDB" id="10629681at2759"/>
<dbReference type="SMART" id="SM00726">
    <property type="entry name" value="UIM"/>
    <property type="match status" value="4"/>
</dbReference>
<protein>
    <submittedName>
        <fullName evidence="2">Uncharacterized protein</fullName>
    </submittedName>
</protein>